<name>A0A2U3ALN4_9BACL</name>
<reference evidence="4 5" key="1">
    <citation type="submission" date="2018-05" db="EMBL/GenBank/DDBJ databases">
        <title>Kurthia sibirica genome sequence.</title>
        <authorList>
            <person name="Maclea K.S."/>
            <person name="Goen A.E."/>
        </authorList>
    </citation>
    <scope>NUCLEOTIDE SEQUENCE [LARGE SCALE GENOMIC DNA]</scope>
    <source>
        <strain evidence="4 5">ATCC 49154</strain>
    </source>
</reference>
<evidence type="ECO:0000256" key="1">
    <source>
        <dbReference type="ARBA" id="ARBA00004948"/>
    </source>
</evidence>
<dbReference type="InterPro" id="IPR036206">
    <property type="entry name" value="ThiamineP_synth_sf"/>
</dbReference>
<dbReference type="CDD" id="cd00564">
    <property type="entry name" value="TMP_TenI"/>
    <property type="match status" value="1"/>
</dbReference>
<dbReference type="RefSeq" id="WP_109306048.1">
    <property type="nucleotide sequence ID" value="NZ_BJUF01000026.1"/>
</dbReference>
<dbReference type="InterPro" id="IPR013785">
    <property type="entry name" value="Aldolase_TIM"/>
</dbReference>
<keyword evidence="2" id="KW-0784">Thiamine biosynthesis</keyword>
<evidence type="ECO:0000313" key="5">
    <source>
        <dbReference type="Proteomes" id="UP000245938"/>
    </source>
</evidence>
<evidence type="ECO:0000256" key="2">
    <source>
        <dbReference type="ARBA" id="ARBA00022977"/>
    </source>
</evidence>
<sequence length="188" mass="21230">MKIHIITDDVVQEQRLIDYALATQHMIDYLHIRLYDYDAAQLFNVTTKLMASGFPRQKLVIHDRIDVAIACGISTVQLGYRSMDVATVRNSFPQLTIIESVHSVEEANTSKADIVLFGHIFPTASKQNLPTRQLSDLTQIAKEMIVIGGIKPSNIHKLQSYNVAIMSTFWQSDEPITLIHNYKEGMGK</sequence>
<comment type="pathway">
    <text evidence="1">Cofactor biosynthesis; thiamine diphosphate biosynthesis.</text>
</comment>
<dbReference type="GO" id="GO:0004789">
    <property type="term" value="F:thiamine-phosphate diphosphorylase activity"/>
    <property type="evidence" value="ECO:0007669"/>
    <property type="project" value="TreeGrafter"/>
</dbReference>
<protein>
    <recommendedName>
        <fullName evidence="3">Thiamine phosphate synthase/TenI domain-containing protein</fullName>
    </recommendedName>
</protein>
<dbReference type="SUPFAM" id="SSF51391">
    <property type="entry name" value="Thiamin phosphate synthase"/>
    <property type="match status" value="1"/>
</dbReference>
<keyword evidence="5" id="KW-1185">Reference proteome</keyword>
<gene>
    <name evidence="4" type="ORF">DEX24_08765</name>
</gene>
<comment type="caution">
    <text evidence="4">The sequence shown here is derived from an EMBL/GenBank/DDBJ whole genome shotgun (WGS) entry which is preliminary data.</text>
</comment>
<dbReference type="EMBL" id="QFVR01000009">
    <property type="protein sequence ID" value="PWI25419.1"/>
    <property type="molecule type" value="Genomic_DNA"/>
</dbReference>
<dbReference type="PANTHER" id="PTHR20857">
    <property type="entry name" value="THIAMINE-PHOSPHATE PYROPHOSPHORYLASE"/>
    <property type="match status" value="1"/>
</dbReference>
<dbReference type="PANTHER" id="PTHR20857:SF22">
    <property type="entry name" value="THIAZOLE TAUTOMERASE"/>
    <property type="match status" value="1"/>
</dbReference>
<dbReference type="Proteomes" id="UP000245938">
    <property type="component" value="Unassembled WGS sequence"/>
</dbReference>
<organism evidence="4 5">
    <name type="scientific">Kurthia sibirica</name>
    <dbReference type="NCBI Taxonomy" id="202750"/>
    <lineage>
        <taxon>Bacteria</taxon>
        <taxon>Bacillati</taxon>
        <taxon>Bacillota</taxon>
        <taxon>Bacilli</taxon>
        <taxon>Bacillales</taxon>
        <taxon>Caryophanaceae</taxon>
        <taxon>Kurthia</taxon>
    </lineage>
</organism>
<dbReference type="Pfam" id="PF02581">
    <property type="entry name" value="TMP-TENI"/>
    <property type="match status" value="1"/>
</dbReference>
<dbReference type="AlphaFoldDB" id="A0A2U3ALN4"/>
<evidence type="ECO:0000259" key="3">
    <source>
        <dbReference type="Pfam" id="PF02581"/>
    </source>
</evidence>
<dbReference type="InterPro" id="IPR022998">
    <property type="entry name" value="ThiamineP_synth_TenI"/>
</dbReference>
<dbReference type="GO" id="GO:0009228">
    <property type="term" value="P:thiamine biosynthetic process"/>
    <property type="evidence" value="ECO:0007669"/>
    <property type="project" value="UniProtKB-KW"/>
</dbReference>
<proteinExistence type="predicted"/>
<evidence type="ECO:0000313" key="4">
    <source>
        <dbReference type="EMBL" id="PWI25419.1"/>
    </source>
</evidence>
<feature type="domain" description="Thiamine phosphate synthase/TenI" evidence="3">
    <location>
        <begin position="5"/>
        <end position="165"/>
    </location>
</feature>
<dbReference type="GO" id="GO:0005737">
    <property type="term" value="C:cytoplasm"/>
    <property type="evidence" value="ECO:0007669"/>
    <property type="project" value="TreeGrafter"/>
</dbReference>
<accession>A0A2U3ALN4</accession>
<dbReference type="Gene3D" id="3.20.20.70">
    <property type="entry name" value="Aldolase class I"/>
    <property type="match status" value="1"/>
</dbReference>
<dbReference type="OrthoDB" id="9815348at2"/>